<keyword evidence="4" id="KW-1185">Reference proteome</keyword>
<evidence type="ECO:0000256" key="1">
    <source>
        <dbReference type="SAM" id="SignalP"/>
    </source>
</evidence>
<reference evidence="3" key="2">
    <citation type="submission" date="2022-01" db="EMBL/GenBank/DDBJ databases">
        <authorList>
            <person name="Yamashiro T."/>
            <person name="Shiraishi A."/>
            <person name="Satake H."/>
            <person name="Nakayama K."/>
        </authorList>
    </citation>
    <scope>NUCLEOTIDE SEQUENCE</scope>
</reference>
<organism evidence="3 4">
    <name type="scientific">Tanacetum coccineum</name>
    <dbReference type="NCBI Taxonomy" id="301880"/>
    <lineage>
        <taxon>Eukaryota</taxon>
        <taxon>Viridiplantae</taxon>
        <taxon>Streptophyta</taxon>
        <taxon>Embryophyta</taxon>
        <taxon>Tracheophyta</taxon>
        <taxon>Spermatophyta</taxon>
        <taxon>Magnoliopsida</taxon>
        <taxon>eudicotyledons</taxon>
        <taxon>Gunneridae</taxon>
        <taxon>Pentapetalae</taxon>
        <taxon>asterids</taxon>
        <taxon>campanulids</taxon>
        <taxon>Asterales</taxon>
        <taxon>Asteraceae</taxon>
        <taxon>Asteroideae</taxon>
        <taxon>Anthemideae</taxon>
        <taxon>Anthemidinae</taxon>
        <taxon>Tanacetum</taxon>
    </lineage>
</organism>
<name>A0ABQ5ITV9_9ASTR</name>
<accession>A0ABQ5ITV9</accession>
<feature type="signal peptide" evidence="1">
    <location>
        <begin position="1"/>
        <end position="19"/>
    </location>
</feature>
<proteinExistence type="predicted"/>
<evidence type="ECO:0000313" key="3">
    <source>
        <dbReference type="EMBL" id="GJU02882.1"/>
    </source>
</evidence>
<sequence length="214" mass="24026">MVVVMAGMMMTAAVGGAMGWWWSSIDVGDDGSGGSVMEDGDDGSCGDGRNLAGILWDSNMDEVKRHEDTFLNETYHDEVDIPEFDIEDTTDTDVSRTRPLVDGYESCNSVIKPKSYMDASKHYEWIDAMKAELEMIKKNNTWKLIDLPEGKNAIRVKWIYKIKFQPDRSIYKHKARLVVKSYSQVAGVDFGDAFSPVARHDTIKFLLAIAAQQN</sequence>
<evidence type="ECO:0000259" key="2">
    <source>
        <dbReference type="Pfam" id="PF07727"/>
    </source>
</evidence>
<dbReference type="InterPro" id="IPR013103">
    <property type="entry name" value="RVT_2"/>
</dbReference>
<evidence type="ECO:0000313" key="4">
    <source>
        <dbReference type="Proteomes" id="UP001151760"/>
    </source>
</evidence>
<feature type="chain" id="PRO_5045040879" evidence="1">
    <location>
        <begin position="20"/>
        <end position="214"/>
    </location>
</feature>
<protein>
    <submittedName>
        <fullName evidence="3">Retrovirus-related pol polyprotein from transposon TNT 1-94</fullName>
    </submittedName>
</protein>
<feature type="domain" description="Reverse transcriptase Ty1/copia-type" evidence="2">
    <location>
        <begin position="139"/>
        <end position="214"/>
    </location>
</feature>
<dbReference type="EMBL" id="BQNB010021100">
    <property type="protein sequence ID" value="GJU02882.1"/>
    <property type="molecule type" value="Genomic_DNA"/>
</dbReference>
<dbReference type="Proteomes" id="UP001151760">
    <property type="component" value="Unassembled WGS sequence"/>
</dbReference>
<dbReference type="Pfam" id="PF07727">
    <property type="entry name" value="RVT_2"/>
    <property type="match status" value="1"/>
</dbReference>
<comment type="caution">
    <text evidence="3">The sequence shown here is derived from an EMBL/GenBank/DDBJ whole genome shotgun (WGS) entry which is preliminary data.</text>
</comment>
<reference evidence="3" key="1">
    <citation type="journal article" date="2022" name="Int. J. Mol. Sci.">
        <title>Draft Genome of Tanacetum Coccineum: Genomic Comparison of Closely Related Tanacetum-Family Plants.</title>
        <authorList>
            <person name="Yamashiro T."/>
            <person name="Shiraishi A."/>
            <person name="Nakayama K."/>
            <person name="Satake H."/>
        </authorList>
    </citation>
    <scope>NUCLEOTIDE SEQUENCE</scope>
</reference>
<keyword evidence="1" id="KW-0732">Signal</keyword>
<gene>
    <name evidence="3" type="ORF">Tco_1113220</name>
</gene>